<feature type="compositionally biased region" description="Polar residues" evidence="1">
    <location>
        <begin position="323"/>
        <end position="340"/>
    </location>
</feature>
<reference evidence="3 4" key="1">
    <citation type="submission" date="2024-05" db="EMBL/GenBank/DDBJ databases">
        <authorList>
            <person name="Wallberg A."/>
        </authorList>
    </citation>
    <scope>NUCLEOTIDE SEQUENCE [LARGE SCALE GENOMIC DNA]</scope>
</reference>
<feature type="region of interest" description="Disordered" evidence="1">
    <location>
        <begin position="1"/>
        <end position="160"/>
    </location>
</feature>
<proteinExistence type="predicted"/>
<feature type="compositionally biased region" description="Basic and acidic residues" evidence="1">
    <location>
        <begin position="278"/>
        <end position="295"/>
    </location>
</feature>
<feature type="compositionally biased region" description="Low complexity" evidence="1">
    <location>
        <begin position="122"/>
        <end position="158"/>
    </location>
</feature>
<comment type="caution">
    <text evidence="3">The sequence shown here is derived from an EMBL/GenBank/DDBJ whole genome shotgun (WGS) entry which is preliminary data.</text>
</comment>
<feature type="compositionally biased region" description="Basic and acidic residues" evidence="1">
    <location>
        <begin position="239"/>
        <end position="253"/>
    </location>
</feature>
<protein>
    <recommendedName>
        <fullName evidence="2">DUF7153 domain-containing protein</fullName>
    </recommendedName>
</protein>
<evidence type="ECO:0000313" key="3">
    <source>
        <dbReference type="EMBL" id="CAL4058684.1"/>
    </source>
</evidence>
<evidence type="ECO:0000313" key="4">
    <source>
        <dbReference type="Proteomes" id="UP001497623"/>
    </source>
</evidence>
<name>A0AAV2PGX7_MEGNR</name>
<evidence type="ECO:0000256" key="1">
    <source>
        <dbReference type="SAM" id="MobiDB-lite"/>
    </source>
</evidence>
<dbReference type="AlphaFoldDB" id="A0AAV2PGX7"/>
<feature type="compositionally biased region" description="Basic and acidic residues" evidence="1">
    <location>
        <begin position="205"/>
        <end position="214"/>
    </location>
</feature>
<accession>A0AAV2PGX7</accession>
<sequence>MWKENSRPSWKGPGGTYSIGVPPPMPGNRSKGDIGIGKGRVTAATDRAPAFRARGGLVRGLRRKRGDPGPNLSDEDGRQDTPALHNSNGGKANATPPPTYEESERENSRFKTATDMANDSVSETSAASPSPNSTSPSKFHSLSEASTAPSTPNSTSTSLKFPFSLTQSAAFRDGELNKSYDFDQEEAENFRALSCVNEDEEVGSEDAHTEKRGNDEEELVGKNETIPSNIVNKDDGDEIHDADSDRREYDKEELVGKNETIPSIIVNKGDGEEMLDADSDRRGYDKEETVSKHETTTSTNINKDEGVESQDTYSDKRGDDNEQLVNNHESSTPTIISGENNMDDFTPLTVFTWVGRKQGVRNIEKSLKVTLKDAKTIFPPGTLHTISEDYDTYQRGGLFPLFHISEDSGTIDQIQESDEQIDPGTMGPQYMLDQGVFEEVARVTPSMAGSSNIELALAVTSYKSMDPSISPKLIKEWKNWTGSRAFTQDLEENGLDCHAVRFFVKKAPAPDPQEDNDYFSYVVINEVVLRTPRDKIALIDCMQRFRVERWFGYQTVYEKHQ</sequence>
<dbReference type="Proteomes" id="UP001497623">
    <property type="component" value="Unassembled WGS sequence"/>
</dbReference>
<keyword evidence="4" id="KW-1185">Reference proteome</keyword>
<dbReference type="EMBL" id="CAXKWB010000024">
    <property type="protein sequence ID" value="CAL4058684.1"/>
    <property type="molecule type" value="Genomic_DNA"/>
</dbReference>
<dbReference type="Pfam" id="PF23672">
    <property type="entry name" value="DUF7153"/>
    <property type="match status" value="1"/>
</dbReference>
<feature type="region of interest" description="Disordered" evidence="1">
    <location>
        <begin position="268"/>
        <end position="340"/>
    </location>
</feature>
<evidence type="ECO:0000259" key="2">
    <source>
        <dbReference type="Pfam" id="PF23672"/>
    </source>
</evidence>
<feature type="region of interest" description="Disordered" evidence="1">
    <location>
        <begin position="194"/>
        <end position="253"/>
    </location>
</feature>
<gene>
    <name evidence="3" type="ORF">MNOR_LOCUS128</name>
</gene>
<dbReference type="InterPro" id="IPR055577">
    <property type="entry name" value="DUF7153"/>
</dbReference>
<organism evidence="3 4">
    <name type="scientific">Meganyctiphanes norvegica</name>
    <name type="common">Northern krill</name>
    <name type="synonym">Thysanopoda norvegica</name>
    <dbReference type="NCBI Taxonomy" id="48144"/>
    <lineage>
        <taxon>Eukaryota</taxon>
        <taxon>Metazoa</taxon>
        <taxon>Ecdysozoa</taxon>
        <taxon>Arthropoda</taxon>
        <taxon>Crustacea</taxon>
        <taxon>Multicrustacea</taxon>
        <taxon>Malacostraca</taxon>
        <taxon>Eumalacostraca</taxon>
        <taxon>Eucarida</taxon>
        <taxon>Euphausiacea</taxon>
        <taxon>Euphausiidae</taxon>
        <taxon>Meganyctiphanes</taxon>
    </lineage>
</organism>
<feature type="domain" description="DUF7153" evidence="2">
    <location>
        <begin position="391"/>
        <end position="558"/>
    </location>
</feature>